<dbReference type="EMBL" id="AAFW02000160">
    <property type="protein sequence ID" value="EDN59783.1"/>
    <property type="molecule type" value="Genomic_DNA"/>
</dbReference>
<keyword evidence="1" id="KW-1133">Transmembrane helix</keyword>
<evidence type="ECO:0000256" key="1">
    <source>
        <dbReference type="SAM" id="Phobius"/>
    </source>
</evidence>
<proteinExistence type="predicted"/>
<evidence type="ECO:0000313" key="2">
    <source>
        <dbReference type="EMBL" id="EDN59783.1"/>
    </source>
</evidence>
<evidence type="ECO:0000313" key="3">
    <source>
        <dbReference type="Proteomes" id="UP000007060"/>
    </source>
</evidence>
<protein>
    <submittedName>
        <fullName evidence="2">Conserved protein</fullName>
    </submittedName>
</protein>
<gene>
    <name evidence="2" type="ORF">SCY_0099</name>
</gene>
<organism evidence="2 3">
    <name type="scientific">Saccharomyces cerevisiae (strain YJM789)</name>
    <name type="common">Baker's yeast</name>
    <dbReference type="NCBI Taxonomy" id="307796"/>
    <lineage>
        <taxon>Eukaryota</taxon>
        <taxon>Fungi</taxon>
        <taxon>Dikarya</taxon>
        <taxon>Ascomycota</taxon>
        <taxon>Saccharomycotina</taxon>
        <taxon>Saccharomycetes</taxon>
        <taxon>Saccharomycetales</taxon>
        <taxon>Saccharomycetaceae</taxon>
        <taxon>Saccharomyces</taxon>
    </lineage>
</organism>
<sequence>MAGEAVSEHTPDSQEVTVTSVVCCLDSVVEIGHHVVYSVVTPLIVAVLIDTMAGEAVLEHTSDSQEEIVTTVVCFVVSVVCSVVPLVCFVVSVVCFIISVVEIGHHVVYSVVAPLTVTVAVETISEEMDSVHT</sequence>
<dbReference type="HOGENOM" id="CLU_162196_0_0_1"/>
<dbReference type="Proteomes" id="UP000007060">
    <property type="component" value="Unassembled WGS sequence"/>
</dbReference>
<dbReference type="AlphaFoldDB" id="A7A0I8"/>
<accession>A7A0I8</accession>
<keyword evidence="1" id="KW-0472">Membrane</keyword>
<feature type="transmembrane region" description="Helical" evidence="1">
    <location>
        <begin position="35"/>
        <end position="56"/>
    </location>
</feature>
<feature type="transmembrane region" description="Helical" evidence="1">
    <location>
        <begin position="107"/>
        <end position="125"/>
    </location>
</feature>
<comment type="caution">
    <text evidence="2">The sequence shown here is derived from an EMBL/GenBank/DDBJ whole genome shotgun (WGS) entry which is preliminary data.</text>
</comment>
<keyword evidence="1" id="KW-0812">Transmembrane</keyword>
<feature type="transmembrane region" description="Helical" evidence="1">
    <location>
        <begin position="68"/>
        <end position="101"/>
    </location>
</feature>
<name>A7A0I8_YEAS7</name>
<reference evidence="2 3" key="1">
    <citation type="journal article" date="2007" name="Proc. Natl. Acad. Sci. U.S.A.">
        <title>Genome sequencing and comparative analysis of Saccharomyces cerevisiae strain YJM789.</title>
        <authorList>
            <person name="Wei W."/>
            <person name="McCusker J.H."/>
            <person name="Hyman R.W."/>
            <person name="Jones T."/>
            <person name="Ning Y."/>
            <person name="Cao Z."/>
            <person name="Gu Z."/>
            <person name="Bruno D."/>
            <person name="Miranda M."/>
            <person name="Nguyen M."/>
            <person name="Wilhelmy J."/>
            <person name="Komp C."/>
            <person name="Tamse R."/>
            <person name="Wang X."/>
            <person name="Jia P."/>
            <person name="Luedi P."/>
            <person name="Oefner P.J."/>
            <person name="David L."/>
            <person name="Dietrich F.S."/>
            <person name="Li Y."/>
            <person name="Davis R.W."/>
            <person name="Steinmetz L.M."/>
        </authorList>
    </citation>
    <scope>NUCLEOTIDE SEQUENCE [LARGE SCALE GENOMIC DNA]</scope>
    <source>
        <strain evidence="2 3">YJM789</strain>
    </source>
</reference>